<dbReference type="RefSeq" id="WP_225697105.1">
    <property type="nucleotide sequence ID" value="NZ_JAIXNE010000001.1"/>
</dbReference>
<dbReference type="AlphaFoldDB" id="A0A9X1KUV8"/>
<dbReference type="Pfam" id="PF01596">
    <property type="entry name" value="Methyltransf_3"/>
    <property type="match status" value="1"/>
</dbReference>
<dbReference type="PANTHER" id="PTHR10509">
    <property type="entry name" value="O-METHYLTRANSFERASE-RELATED"/>
    <property type="match status" value="1"/>
</dbReference>
<keyword evidence="3" id="KW-0949">S-adenosyl-L-methionine</keyword>
<gene>
    <name evidence="4" type="ORF">LDX50_03915</name>
</gene>
<dbReference type="PROSITE" id="PS51682">
    <property type="entry name" value="SAM_OMT_I"/>
    <property type="match status" value="1"/>
</dbReference>
<accession>A0A9X1KUV8</accession>
<evidence type="ECO:0000256" key="2">
    <source>
        <dbReference type="ARBA" id="ARBA00022679"/>
    </source>
</evidence>
<evidence type="ECO:0000256" key="3">
    <source>
        <dbReference type="ARBA" id="ARBA00022691"/>
    </source>
</evidence>
<comment type="caution">
    <text evidence="4">The sequence shown here is derived from an EMBL/GenBank/DDBJ whole genome shotgun (WGS) entry which is preliminary data.</text>
</comment>
<evidence type="ECO:0000313" key="5">
    <source>
        <dbReference type="Proteomes" id="UP001139409"/>
    </source>
</evidence>
<dbReference type="Proteomes" id="UP001139409">
    <property type="component" value="Unassembled WGS sequence"/>
</dbReference>
<sequence length="211" mass="24167">MEFLPEKLQDYAESHTTDESDVLKYISRETHLKVLSPRMLSGHLQGRLLSMFSHMIKPKRILEIGTYTGYSAVCMAEGLDTEGKLYTIDVNEELEARVRKHFEMAGVTDKVTFLVGDAHAIVPSLNEQWDLVFIDADKLGYSQYFDLVIDNMNTDGYIIADNVLWSGKIVEDVSDKKTEAMRNFNEKVMNDPRVENILLPLRDGLMVMRKK</sequence>
<dbReference type="GO" id="GO:0008757">
    <property type="term" value="F:S-adenosylmethionine-dependent methyltransferase activity"/>
    <property type="evidence" value="ECO:0007669"/>
    <property type="project" value="TreeGrafter"/>
</dbReference>
<dbReference type="InterPro" id="IPR029063">
    <property type="entry name" value="SAM-dependent_MTases_sf"/>
</dbReference>
<keyword evidence="5" id="KW-1185">Reference proteome</keyword>
<dbReference type="SUPFAM" id="SSF53335">
    <property type="entry name" value="S-adenosyl-L-methionine-dependent methyltransferases"/>
    <property type="match status" value="1"/>
</dbReference>
<dbReference type="GO" id="GO:0032259">
    <property type="term" value="P:methylation"/>
    <property type="evidence" value="ECO:0007669"/>
    <property type="project" value="UniProtKB-KW"/>
</dbReference>
<dbReference type="InterPro" id="IPR050362">
    <property type="entry name" value="Cation-dep_OMT"/>
</dbReference>
<name>A0A9X1KUV8_9BACT</name>
<dbReference type="PANTHER" id="PTHR10509:SF14">
    <property type="entry name" value="CAFFEOYL-COA O-METHYLTRANSFERASE 3-RELATED"/>
    <property type="match status" value="1"/>
</dbReference>
<dbReference type="Gene3D" id="3.40.50.150">
    <property type="entry name" value="Vaccinia Virus protein VP39"/>
    <property type="match status" value="1"/>
</dbReference>
<dbReference type="GO" id="GO:0008171">
    <property type="term" value="F:O-methyltransferase activity"/>
    <property type="evidence" value="ECO:0007669"/>
    <property type="project" value="InterPro"/>
</dbReference>
<keyword evidence="1" id="KW-0489">Methyltransferase</keyword>
<evidence type="ECO:0000313" key="4">
    <source>
        <dbReference type="EMBL" id="MCA6073998.1"/>
    </source>
</evidence>
<dbReference type="InterPro" id="IPR002935">
    <property type="entry name" value="SAM_O-MeTrfase"/>
</dbReference>
<reference evidence="4" key="1">
    <citation type="submission" date="2021-09" db="EMBL/GenBank/DDBJ databases">
        <title>Fulvivirga sp. isolated from coastal sediment.</title>
        <authorList>
            <person name="Yu H."/>
        </authorList>
    </citation>
    <scope>NUCLEOTIDE SEQUENCE</scope>
    <source>
        <strain evidence="4">1062</strain>
    </source>
</reference>
<protein>
    <submittedName>
        <fullName evidence="4">O-methyltransferase</fullName>
    </submittedName>
</protein>
<organism evidence="4 5">
    <name type="scientific">Fulvivirga sedimenti</name>
    <dbReference type="NCBI Taxonomy" id="2879465"/>
    <lineage>
        <taxon>Bacteria</taxon>
        <taxon>Pseudomonadati</taxon>
        <taxon>Bacteroidota</taxon>
        <taxon>Cytophagia</taxon>
        <taxon>Cytophagales</taxon>
        <taxon>Fulvivirgaceae</taxon>
        <taxon>Fulvivirga</taxon>
    </lineage>
</organism>
<evidence type="ECO:0000256" key="1">
    <source>
        <dbReference type="ARBA" id="ARBA00022603"/>
    </source>
</evidence>
<dbReference type="EMBL" id="JAIXNE010000001">
    <property type="protein sequence ID" value="MCA6073998.1"/>
    <property type="molecule type" value="Genomic_DNA"/>
</dbReference>
<dbReference type="CDD" id="cd02440">
    <property type="entry name" value="AdoMet_MTases"/>
    <property type="match status" value="1"/>
</dbReference>
<keyword evidence="2" id="KW-0808">Transferase</keyword>
<proteinExistence type="predicted"/>